<evidence type="ECO:0000313" key="3">
    <source>
        <dbReference type="Proteomes" id="UP000522313"/>
    </source>
</evidence>
<evidence type="ECO:0000313" key="2">
    <source>
        <dbReference type="EMBL" id="MBB6505566.1"/>
    </source>
</evidence>
<organism evidence="2 3">
    <name type="scientific">Sphingomonas endophytica</name>
    <dbReference type="NCBI Taxonomy" id="869719"/>
    <lineage>
        <taxon>Bacteria</taxon>
        <taxon>Pseudomonadati</taxon>
        <taxon>Pseudomonadota</taxon>
        <taxon>Alphaproteobacteria</taxon>
        <taxon>Sphingomonadales</taxon>
        <taxon>Sphingomonadaceae</taxon>
        <taxon>Sphingomonas</taxon>
    </lineage>
</organism>
<keyword evidence="1" id="KW-0472">Membrane</keyword>
<accession>A0A7X0JDD8</accession>
<dbReference type="EMBL" id="JACHBT010000013">
    <property type="protein sequence ID" value="MBB6505566.1"/>
    <property type="molecule type" value="Genomic_DNA"/>
</dbReference>
<keyword evidence="1" id="KW-0812">Transmembrane</keyword>
<dbReference type="Proteomes" id="UP000522313">
    <property type="component" value="Unassembled WGS sequence"/>
</dbReference>
<name>A0A7X0JDD8_9SPHN</name>
<reference evidence="2 3" key="1">
    <citation type="submission" date="2020-08" db="EMBL/GenBank/DDBJ databases">
        <title>The Agave Microbiome: Exploring the role of microbial communities in plant adaptations to desert environments.</title>
        <authorList>
            <person name="Partida-Martinez L.P."/>
        </authorList>
    </citation>
    <scope>NUCLEOTIDE SEQUENCE [LARGE SCALE GENOMIC DNA]</scope>
    <source>
        <strain evidence="2 3">AS3.13</strain>
    </source>
</reference>
<proteinExistence type="predicted"/>
<sequence>MYPVLAGTLTVFALHLLHAAQLAGRPDLHLLLIGGSYGYLLSRLGPLLRAVAVRRRRWMLKAPVLPPSTAPFGDTSGKIVSIRDARREMAATQAVPYGPWAQNVLPMVLPHEARSRVR</sequence>
<evidence type="ECO:0000256" key="1">
    <source>
        <dbReference type="SAM" id="Phobius"/>
    </source>
</evidence>
<protein>
    <submittedName>
        <fullName evidence="2">Uncharacterized protein</fullName>
    </submittedName>
</protein>
<keyword evidence="1" id="KW-1133">Transmembrane helix</keyword>
<dbReference type="AlphaFoldDB" id="A0A7X0JDD8"/>
<comment type="caution">
    <text evidence="2">The sequence shown here is derived from an EMBL/GenBank/DDBJ whole genome shotgun (WGS) entry which is preliminary data.</text>
</comment>
<gene>
    <name evidence="2" type="ORF">F4693_002558</name>
</gene>
<feature type="transmembrane region" description="Helical" evidence="1">
    <location>
        <begin position="29"/>
        <end position="51"/>
    </location>
</feature>
<reference evidence="2 3" key="2">
    <citation type="submission" date="2020-08" db="EMBL/GenBank/DDBJ databases">
        <authorList>
            <person name="Partida-Martinez L."/>
            <person name="Huntemann M."/>
            <person name="Clum A."/>
            <person name="Wang J."/>
            <person name="Palaniappan K."/>
            <person name="Ritter S."/>
            <person name="Chen I.-M."/>
            <person name="Stamatis D."/>
            <person name="Reddy T."/>
            <person name="O'Malley R."/>
            <person name="Daum C."/>
            <person name="Shapiro N."/>
            <person name="Ivanova N."/>
            <person name="Kyrpides N."/>
            <person name="Woyke T."/>
        </authorList>
    </citation>
    <scope>NUCLEOTIDE SEQUENCE [LARGE SCALE GENOMIC DNA]</scope>
    <source>
        <strain evidence="2 3">AS3.13</strain>
    </source>
</reference>